<comment type="caution">
    <text evidence="1">The sequence shown here is derived from an EMBL/GenBank/DDBJ whole genome shotgun (WGS) entry which is preliminary data.</text>
</comment>
<evidence type="ECO:0000313" key="1">
    <source>
        <dbReference type="EMBL" id="TYO65463.1"/>
    </source>
</evidence>
<accession>A0A5S4YN86</accession>
<dbReference type="RefSeq" id="WP_148740397.1">
    <property type="nucleotide sequence ID" value="NZ_VSTH01000051.1"/>
</dbReference>
<sequence length="65" mass="7365">MFAIGTAPGYRLPFTTLVVDRVTFPHRHRSVTGYTWTEQLTMDIHLLAMSRDAIRPACNDNMKAA</sequence>
<name>A0A5S4YN86_9BRAD</name>
<organism evidence="1 2">
    <name type="scientific">Bradyrhizobium hipponense</name>
    <dbReference type="NCBI Taxonomy" id="2605638"/>
    <lineage>
        <taxon>Bacteria</taxon>
        <taxon>Pseudomonadati</taxon>
        <taxon>Pseudomonadota</taxon>
        <taxon>Alphaproteobacteria</taxon>
        <taxon>Hyphomicrobiales</taxon>
        <taxon>Nitrobacteraceae</taxon>
        <taxon>Bradyrhizobium</taxon>
    </lineage>
</organism>
<evidence type="ECO:0000313" key="2">
    <source>
        <dbReference type="Proteomes" id="UP000324797"/>
    </source>
</evidence>
<keyword evidence="2" id="KW-1185">Reference proteome</keyword>
<reference evidence="1 2" key="1">
    <citation type="submission" date="2019-08" db="EMBL/GenBank/DDBJ databases">
        <title>Bradyrhizobium hipponensis sp. nov., a rhizobium isolated from a Lupinus angustifolius root nodule in Tunisia.</title>
        <authorList>
            <person name="Off K."/>
            <person name="Rejili M."/>
            <person name="Mars M."/>
            <person name="Brachmann A."/>
            <person name="Marin M."/>
        </authorList>
    </citation>
    <scope>NUCLEOTIDE SEQUENCE [LARGE SCALE GENOMIC DNA]</scope>
    <source>
        <strain evidence="2">aSej3</strain>
    </source>
</reference>
<dbReference type="EMBL" id="VSTH01000051">
    <property type="protein sequence ID" value="TYO65463.1"/>
    <property type="molecule type" value="Genomic_DNA"/>
</dbReference>
<gene>
    <name evidence="1" type="ORF">FXV83_16135</name>
</gene>
<dbReference type="AlphaFoldDB" id="A0A5S4YN86"/>
<dbReference type="Proteomes" id="UP000324797">
    <property type="component" value="Unassembled WGS sequence"/>
</dbReference>
<protein>
    <submittedName>
        <fullName evidence="1">Uncharacterized protein</fullName>
    </submittedName>
</protein>
<proteinExistence type="predicted"/>